<evidence type="ECO:0000259" key="2">
    <source>
        <dbReference type="PROSITE" id="PS51464"/>
    </source>
</evidence>
<dbReference type="InterPro" id="IPR046348">
    <property type="entry name" value="SIS_dom_sf"/>
</dbReference>
<name>A0ABN9S4Q8_9DINO</name>
<feature type="compositionally biased region" description="Gly residues" evidence="1">
    <location>
        <begin position="1077"/>
        <end position="1089"/>
    </location>
</feature>
<protein>
    <recommendedName>
        <fullName evidence="2">SIS domain-containing protein</fullName>
    </recommendedName>
</protein>
<evidence type="ECO:0000313" key="4">
    <source>
        <dbReference type="Proteomes" id="UP001189429"/>
    </source>
</evidence>
<feature type="region of interest" description="Disordered" evidence="1">
    <location>
        <begin position="1904"/>
        <end position="1967"/>
    </location>
</feature>
<evidence type="ECO:0000256" key="1">
    <source>
        <dbReference type="SAM" id="MobiDB-lite"/>
    </source>
</evidence>
<feature type="compositionally biased region" description="Polar residues" evidence="1">
    <location>
        <begin position="1785"/>
        <end position="1799"/>
    </location>
</feature>
<evidence type="ECO:0000313" key="3">
    <source>
        <dbReference type="EMBL" id="CAK0825982.1"/>
    </source>
</evidence>
<feature type="compositionally biased region" description="Polar residues" evidence="1">
    <location>
        <begin position="1752"/>
        <end position="1766"/>
    </location>
</feature>
<feature type="compositionally biased region" description="Polar residues" evidence="1">
    <location>
        <begin position="1957"/>
        <end position="1967"/>
    </location>
</feature>
<comment type="caution">
    <text evidence="3">The sequence shown here is derived from an EMBL/GenBank/DDBJ whole genome shotgun (WGS) entry which is preliminary data.</text>
</comment>
<feature type="region of interest" description="Disordered" evidence="1">
    <location>
        <begin position="1076"/>
        <end position="1152"/>
    </location>
</feature>
<proteinExistence type="predicted"/>
<organism evidence="3 4">
    <name type="scientific">Prorocentrum cordatum</name>
    <dbReference type="NCBI Taxonomy" id="2364126"/>
    <lineage>
        <taxon>Eukaryota</taxon>
        <taxon>Sar</taxon>
        <taxon>Alveolata</taxon>
        <taxon>Dinophyceae</taxon>
        <taxon>Prorocentrales</taxon>
        <taxon>Prorocentraceae</taxon>
        <taxon>Prorocentrum</taxon>
    </lineage>
</organism>
<sequence>MESCSPCFAGVDHDAAGAAPARRNCAALLGVLFGRPTLVTACWLLICAARSRRAPEGAPWLAQARDAVLFEASLRAARAVALLLHELAHLLAAGALLLPSARLRLLAPAGPEPWLRRLARQLLPHLLPLAAAPGACVALTPRARKALLARGAGAEASVRAAGLAASLLLPCGLGAWLGASLGAGDLAAVAALAGALLVAAGALLSDLPGGPLWGPAALPGCFCCGNWGLLVPRDALQDGGGASRELFPGVCESLLLSVLDIVEMRGAQAGGVATFLSNGGDQVKAVVARSLKTKRGRLGTKIFNLFRSRLRWQYRAGLMRCRELRGLPVVLAQGHSRFGTSSGPAEVETHPHQWLGPRFENVWRCDENHMWRREHLEVCTTITHNGDFDGWKLYDKVVPNGILGLFLERALHCSSDAKGDSPKLAGMMDLLLCQGMWLASVRLAFVTEVTKHVDEVFGWEPPSRAAPNHVPLPASFARWAGVFDRFFGEALRAGESDAHEPTSRVGGLMHSSMTVKGQFAPTRDEVKALADKIVEFFEQPQNAADMQPHGITGIHLKNFVQRACGYFFCMDLLSTVQLFFQRAEGTFGISVSCTLWPASIVLASKGQPISLGIDQTRPLAIWSSEPSSLLVGWPALDARGLRTRAARARWDLNDATGEALELRIVQGGTADQHLAKLRGPVSLGAAASSHFFPMPTLDTQKVMDHHLLVRGVSLDSAARPLTMGAFVARWVLLQAPPPSRKLGSSQGGLDPVARDLHDVPSVLQQVEDAWKDRASLNHQSGRRFGRCLAELLARKRREGGGVGDSIDVLVFGIENSLWLGQQFAADLKRMMPLLNVTALSSNWLLGMLQEAQGHLEPRNFAISRLSFGLSQGALVLGISHSGTTYPTVWAARALHRRHGERANLFAMSSQFDTVAVADSIGHDLMKLEFTGCLFSTMAGQRPSEPSTVATLAMHHTLSWLLCVSAEVVSTAFPAGAVASGAARATKADRGRPWVGTWVDTTKGFFHGDAIRIGESSWHLEGSRDHVHSRSVFAIGRSSEDGVQLIESFPDGSEHVFDVSCEGERLRVVLAGARSSAGGLGPEAGAGPVGGRSLALQGEPGEPQDRLLSASQGGPASPHAQGLRRPRHAAPAAGSAARGGGAVRREQGGRGGGEALGAAVERLARRPVPGVPPDGGTVVDSLLLSAVYVYITVTLGYPLFSAAWGHIGDIATFDDYPDEWWWVAISYIAAHLDAHLYVFMGACLATAHRLCTGRRLFVRYSGKTLVIVDCTVNYKLLRAYVSKLRALAFRFTTFGVLGQNGEDHFVHEMTHLTTSDVIILAGRADGRLGTLASMEAASIMSLQQARFIAANPNTGVEIVSVGHNPWMKPGLFQKSVTLSSEHRPAFYSQKLLRSEFGGHAPADVMHGVAMLVEGDLSGASTRGNEAPFQDVRIEDIKQKMRSQTIDFDDAQVVISEFVKEYSTVLDIEPEDFDITQVLDDDVAVHLTSSQVRKGSRTIRGHAPQAASAIATNMCDTVVKKLSPVKFFARQESTLSQHPPQNEQPQREDSRSSGIFSNGSEMATLCQGPETFSTRSPSSKRKTGVFKFTASNIMVVLRGRNMEKIIAQMQLDQQKRFALARHNMGDVAGNAWSVLKACYEEWADFVAKRGQERADRQTENLASCMAEVNATQPLALPKQAAWRTQEEFRQRKRQWMMHYSALPFSMPYSTHRCFDLWRENVETMKAQTAMSEAPTSKVGSMRGMQSLGSRMFGQASSIKHSTSKTYSPTKKHSPSKTYSPTRKHSPSKTYSPTKNNGNRLTWDSATRKTSMLDPAGTQDAVIGEQSGSKARVKKGAGGKHMIAELGYMEGIYETRVAAAERLLAFYVLFHAAVRPVSRLWGLSFDMDRSESRLRVASTPAPVPFVESMDADGLGHDGAAPSADPSAAQRASDDAGGSEDARRASVETSYDAGASKPDWTESSDSSTVGI</sequence>
<dbReference type="SUPFAM" id="SSF53697">
    <property type="entry name" value="SIS domain"/>
    <property type="match status" value="1"/>
</dbReference>
<reference evidence="3" key="1">
    <citation type="submission" date="2023-10" db="EMBL/GenBank/DDBJ databases">
        <authorList>
            <person name="Chen Y."/>
            <person name="Shah S."/>
            <person name="Dougan E. K."/>
            <person name="Thang M."/>
            <person name="Chan C."/>
        </authorList>
    </citation>
    <scope>NUCLEOTIDE SEQUENCE [LARGE SCALE GENOMIC DNA]</scope>
</reference>
<feature type="compositionally biased region" description="Polar residues" evidence="1">
    <location>
        <begin position="1529"/>
        <end position="1542"/>
    </location>
</feature>
<dbReference type="Proteomes" id="UP001189429">
    <property type="component" value="Unassembled WGS sequence"/>
</dbReference>
<dbReference type="EMBL" id="CAUYUJ010009147">
    <property type="protein sequence ID" value="CAK0825982.1"/>
    <property type="molecule type" value="Genomic_DNA"/>
</dbReference>
<dbReference type="Gene3D" id="3.40.50.10490">
    <property type="entry name" value="Glucose-6-phosphate isomerase like protein, domain 1"/>
    <property type="match status" value="1"/>
</dbReference>
<gene>
    <name evidence="3" type="ORF">PCOR1329_LOCUS25957</name>
</gene>
<dbReference type="InterPro" id="IPR001347">
    <property type="entry name" value="SIS_dom"/>
</dbReference>
<feature type="domain" description="SIS" evidence="2">
    <location>
        <begin position="788"/>
        <end position="967"/>
    </location>
</feature>
<dbReference type="PROSITE" id="PS51464">
    <property type="entry name" value="SIS"/>
    <property type="match status" value="1"/>
</dbReference>
<keyword evidence="4" id="KW-1185">Reference proteome</keyword>
<feature type="region of interest" description="Disordered" evidence="1">
    <location>
        <begin position="1749"/>
        <end position="1799"/>
    </location>
</feature>
<accession>A0ABN9S4Q8</accession>
<feature type="region of interest" description="Disordered" evidence="1">
    <location>
        <begin position="1529"/>
        <end position="1558"/>
    </location>
</feature>
<feature type="compositionally biased region" description="Low complexity" evidence="1">
    <location>
        <begin position="1916"/>
        <end position="1927"/>
    </location>
</feature>